<dbReference type="Gene3D" id="3.10.10.10">
    <property type="entry name" value="HIV Type 1 Reverse Transcriptase, subunit A, domain 1"/>
    <property type="match status" value="1"/>
</dbReference>
<dbReference type="SUPFAM" id="SSF56672">
    <property type="entry name" value="DNA/RNA polymerases"/>
    <property type="match status" value="1"/>
</dbReference>
<reference evidence="1 2" key="1">
    <citation type="journal article" date="2021" name="Genome Biol.">
        <title>AFLAP: assembly-free linkage analysis pipeline using k-mers from genome sequencing data.</title>
        <authorList>
            <person name="Fletcher K."/>
            <person name="Zhang L."/>
            <person name="Gil J."/>
            <person name="Han R."/>
            <person name="Cavanaugh K."/>
            <person name="Michelmore R."/>
        </authorList>
    </citation>
    <scope>NUCLEOTIDE SEQUENCE [LARGE SCALE GENOMIC DNA]</scope>
    <source>
        <strain evidence="1 2">SF5</strain>
    </source>
</reference>
<accession>A0A976NYN2</accession>
<dbReference type="GeneID" id="94344295"/>
<dbReference type="InterPro" id="IPR043502">
    <property type="entry name" value="DNA/RNA_pol_sf"/>
</dbReference>
<name>A0A976NYN2_BRELC</name>
<dbReference type="AlphaFoldDB" id="A0A976NYN2"/>
<dbReference type="RefSeq" id="XP_067822318.1">
    <property type="nucleotide sequence ID" value="XM_067958624.1"/>
</dbReference>
<evidence type="ECO:0000313" key="1">
    <source>
        <dbReference type="EMBL" id="TDH72819.1"/>
    </source>
</evidence>
<proteinExistence type="predicted"/>
<sequence>MPISKQNAVLLDMIWLREQNPEIHWKALTLKPREHGHTKLILAKSVANELRTGDVECVFVIDPHESDKAERFKLQGWETLKDNLAYDVSRKYKDTVFSHFRDATRTSSRLAEAKINIHYVVFVDFRITKYDTSIRKGIEHEIKLKLGGNPCAVPQWRQSPEQRKSIQDWTKEMVKAGNIPPNYSSFWAPTFCVKKPVGWRIVHDY</sequence>
<dbReference type="KEGG" id="blac:94344295"/>
<protein>
    <submittedName>
        <fullName evidence="1">Uncharacterized protein</fullName>
    </submittedName>
</protein>
<organism evidence="1 2">
    <name type="scientific">Bremia lactucae</name>
    <name type="common">Lettuce downy mildew</name>
    <dbReference type="NCBI Taxonomy" id="4779"/>
    <lineage>
        <taxon>Eukaryota</taxon>
        <taxon>Sar</taxon>
        <taxon>Stramenopiles</taxon>
        <taxon>Oomycota</taxon>
        <taxon>Peronosporomycetes</taxon>
        <taxon>Peronosporales</taxon>
        <taxon>Peronosporaceae</taxon>
        <taxon>Bremia</taxon>
    </lineage>
</organism>
<dbReference type="EMBL" id="SHOA02000001">
    <property type="protein sequence ID" value="TDH72819.1"/>
    <property type="molecule type" value="Genomic_DNA"/>
</dbReference>
<keyword evidence="2" id="KW-1185">Reference proteome</keyword>
<comment type="caution">
    <text evidence="1">The sequence shown here is derived from an EMBL/GenBank/DDBJ whole genome shotgun (WGS) entry which is preliminary data.</text>
</comment>
<dbReference type="Proteomes" id="UP000294530">
    <property type="component" value="Unassembled WGS sequence"/>
</dbReference>
<dbReference type="OrthoDB" id="5563411at2759"/>
<gene>
    <name evidence="1" type="ORF">CCR75_000517</name>
</gene>
<evidence type="ECO:0000313" key="2">
    <source>
        <dbReference type="Proteomes" id="UP000294530"/>
    </source>
</evidence>